<dbReference type="PANTHER" id="PTHR46796">
    <property type="entry name" value="HTH-TYPE TRANSCRIPTIONAL ACTIVATOR RHAS-RELATED"/>
    <property type="match status" value="1"/>
</dbReference>
<sequence length="267" mass="29376">MEAADLEFVGRPPDPRLDGLVSRYQGYAVVATRRMRRRELPGTTLPLVITFGDAFALDGEPLVAFTSGLRETSVVTAWPARVRGVQVDLSVLGARLLLDVPMSALTGRVVALEDVLGPLAGRLAERLYDLPDWPSRFALLDEVLLARLDAARSPGAALTWAWRRIHDSGGDLDIVDLVGELDYSRQHLSTCFRHAFGVPPKTLACLRRFERAARLVEDGGLPLAEVASRTGYSDQAHFNREFRRFAGSAPGEHLRLRRSEPSADTPP</sequence>
<evidence type="ECO:0000259" key="4">
    <source>
        <dbReference type="PROSITE" id="PS01124"/>
    </source>
</evidence>
<gene>
    <name evidence="5" type="ORF">EFW17_14155</name>
</gene>
<dbReference type="GO" id="GO:0043565">
    <property type="term" value="F:sequence-specific DNA binding"/>
    <property type="evidence" value="ECO:0007669"/>
    <property type="project" value="InterPro"/>
</dbReference>
<dbReference type="AlphaFoldDB" id="A0A3N0E850"/>
<reference evidence="5 6" key="1">
    <citation type="submission" date="2018-11" db="EMBL/GenBank/DDBJ databases">
        <title>The genome draft of YIM 96095.</title>
        <authorList>
            <person name="Tang S.-K."/>
            <person name="Chunyu W.-X."/>
            <person name="Feng Y.-Z."/>
        </authorList>
    </citation>
    <scope>NUCLEOTIDE SEQUENCE [LARGE SCALE GENOMIC DNA]</scope>
    <source>
        <strain evidence="5 6">YIM 96095</strain>
    </source>
</reference>
<dbReference type="Proteomes" id="UP000269198">
    <property type="component" value="Unassembled WGS sequence"/>
</dbReference>
<dbReference type="InterPro" id="IPR009057">
    <property type="entry name" value="Homeodomain-like_sf"/>
</dbReference>
<dbReference type="Gene3D" id="1.10.10.60">
    <property type="entry name" value="Homeodomain-like"/>
    <property type="match status" value="1"/>
</dbReference>
<dbReference type="Pfam" id="PF12833">
    <property type="entry name" value="HTH_18"/>
    <property type="match status" value="1"/>
</dbReference>
<dbReference type="InterPro" id="IPR050204">
    <property type="entry name" value="AraC_XylS_family_regulators"/>
</dbReference>
<dbReference type="PANTHER" id="PTHR46796:SF15">
    <property type="entry name" value="BLL1074 PROTEIN"/>
    <property type="match status" value="1"/>
</dbReference>
<evidence type="ECO:0000313" key="6">
    <source>
        <dbReference type="Proteomes" id="UP000269198"/>
    </source>
</evidence>
<dbReference type="OrthoDB" id="2559672at2"/>
<evidence type="ECO:0000256" key="2">
    <source>
        <dbReference type="ARBA" id="ARBA00023125"/>
    </source>
</evidence>
<comment type="caution">
    <text evidence="5">The sequence shown here is derived from an EMBL/GenBank/DDBJ whole genome shotgun (WGS) entry which is preliminary data.</text>
</comment>
<protein>
    <submittedName>
        <fullName evidence="5">AraC family transcriptional regulator</fullName>
    </submittedName>
</protein>
<proteinExistence type="predicted"/>
<keyword evidence="3" id="KW-0804">Transcription</keyword>
<feature type="domain" description="HTH araC/xylS-type" evidence="4">
    <location>
        <begin position="155"/>
        <end position="256"/>
    </location>
</feature>
<dbReference type="SMART" id="SM00342">
    <property type="entry name" value="HTH_ARAC"/>
    <property type="match status" value="1"/>
</dbReference>
<dbReference type="PROSITE" id="PS01124">
    <property type="entry name" value="HTH_ARAC_FAMILY_2"/>
    <property type="match status" value="1"/>
</dbReference>
<dbReference type="SUPFAM" id="SSF46689">
    <property type="entry name" value="Homeodomain-like"/>
    <property type="match status" value="1"/>
</dbReference>
<keyword evidence="6" id="KW-1185">Reference proteome</keyword>
<evidence type="ECO:0000313" key="5">
    <source>
        <dbReference type="EMBL" id="RNL84022.1"/>
    </source>
</evidence>
<dbReference type="InterPro" id="IPR018060">
    <property type="entry name" value="HTH_AraC"/>
</dbReference>
<accession>A0A3N0E850</accession>
<evidence type="ECO:0000256" key="1">
    <source>
        <dbReference type="ARBA" id="ARBA00023015"/>
    </source>
</evidence>
<dbReference type="GO" id="GO:0003700">
    <property type="term" value="F:DNA-binding transcription factor activity"/>
    <property type="evidence" value="ECO:0007669"/>
    <property type="project" value="InterPro"/>
</dbReference>
<dbReference type="EMBL" id="RJMB01000013">
    <property type="protein sequence ID" value="RNL84022.1"/>
    <property type="molecule type" value="Genomic_DNA"/>
</dbReference>
<organism evidence="5 6">
    <name type="scientific">Halostreptopolyspora alba</name>
    <dbReference type="NCBI Taxonomy" id="2487137"/>
    <lineage>
        <taxon>Bacteria</taxon>
        <taxon>Bacillati</taxon>
        <taxon>Actinomycetota</taxon>
        <taxon>Actinomycetes</taxon>
        <taxon>Streptosporangiales</taxon>
        <taxon>Nocardiopsidaceae</taxon>
        <taxon>Halostreptopolyspora</taxon>
    </lineage>
</organism>
<dbReference type="RefSeq" id="WP_123201855.1">
    <property type="nucleotide sequence ID" value="NZ_RJMB01000013.1"/>
</dbReference>
<evidence type="ECO:0000256" key="3">
    <source>
        <dbReference type="ARBA" id="ARBA00023163"/>
    </source>
</evidence>
<keyword evidence="2" id="KW-0238">DNA-binding</keyword>
<name>A0A3N0E850_9ACTN</name>
<keyword evidence="1" id="KW-0805">Transcription regulation</keyword>